<dbReference type="Pfam" id="PF00975">
    <property type="entry name" value="Thioesterase"/>
    <property type="match status" value="1"/>
</dbReference>
<dbReference type="Pfam" id="PF08659">
    <property type="entry name" value="KR"/>
    <property type="match status" value="1"/>
</dbReference>
<evidence type="ECO:0000256" key="5">
    <source>
        <dbReference type="SAM" id="MobiDB-lite"/>
    </source>
</evidence>
<dbReference type="SUPFAM" id="SSF51735">
    <property type="entry name" value="NAD(P)-binding Rossmann-fold domains"/>
    <property type="match status" value="1"/>
</dbReference>
<dbReference type="Gene3D" id="3.40.47.10">
    <property type="match status" value="1"/>
</dbReference>
<dbReference type="SUPFAM" id="SSF53901">
    <property type="entry name" value="Thiolase-like"/>
    <property type="match status" value="1"/>
</dbReference>
<dbReference type="InterPro" id="IPR014043">
    <property type="entry name" value="Acyl_transferase_dom"/>
</dbReference>
<dbReference type="RefSeq" id="WP_398275430.1">
    <property type="nucleotide sequence ID" value="NZ_JBITLV010000001.1"/>
</dbReference>
<dbReference type="Pfam" id="PF14765">
    <property type="entry name" value="PS-DH"/>
    <property type="match status" value="1"/>
</dbReference>
<dbReference type="InterPro" id="IPR016039">
    <property type="entry name" value="Thiolase-like"/>
</dbReference>
<evidence type="ECO:0000313" key="10">
    <source>
        <dbReference type="Proteomes" id="UP001612915"/>
    </source>
</evidence>
<comment type="caution">
    <text evidence="9">The sequence shown here is derived from an EMBL/GenBank/DDBJ whole genome shotgun (WGS) entry which is preliminary data.</text>
</comment>
<keyword evidence="1" id="KW-0596">Phosphopantetheine</keyword>
<dbReference type="SMART" id="SM01294">
    <property type="entry name" value="PKS_PP_betabranch"/>
    <property type="match status" value="1"/>
</dbReference>
<evidence type="ECO:0000259" key="8">
    <source>
        <dbReference type="PROSITE" id="PS52019"/>
    </source>
</evidence>
<dbReference type="Proteomes" id="UP001612915">
    <property type="component" value="Unassembled WGS sequence"/>
</dbReference>
<dbReference type="InterPro" id="IPR042104">
    <property type="entry name" value="PKS_dehydratase_sf"/>
</dbReference>
<dbReference type="SMART" id="SM00822">
    <property type="entry name" value="PKS_KR"/>
    <property type="match status" value="1"/>
</dbReference>
<dbReference type="PANTHER" id="PTHR43775">
    <property type="entry name" value="FATTY ACID SYNTHASE"/>
    <property type="match status" value="1"/>
</dbReference>
<evidence type="ECO:0000256" key="3">
    <source>
        <dbReference type="ARBA" id="ARBA00022679"/>
    </source>
</evidence>
<dbReference type="InterPro" id="IPR020807">
    <property type="entry name" value="PKS_DH"/>
</dbReference>
<dbReference type="Gene3D" id="3.40.50.1820">
    <property type="entry name" value="alpha/beta hydrolase"/>
    <property type="match status" value="1"/>
</dbReference>
<dbReference type="Pfam" id="PF16197">
    <property type="entry name" value="KAsynt_C_assoc"/>
    <property type="match status" value="1"/>
</dbReference>
<dbReference type="Pfam" id="PF21089">
    <property type="entry name" value="PKS_DH_N"/>
    <property type="match status" value="1"/>
</dbReference>
<dbReference type="InterPro" id="IPR029058">
    <property type="entry name" value="AB_hydrolase_fold"/>
</dbReference>
<dbReference type="InterPro" id="IPR013968">
    <property type="entry name" value="PKS_KR"/>
</dbReference>
<organism evidence="9 10">
    <name type="scientific">Spongisporangium articulatum</name>
    <dbReference type="NCBI Taxonomy" id="3362603"/>
    <lineage>
        <taxon>Bacteria</taxon>
        <taxon>Bacillati</taxon>
        <taxon>Actinomycetota</taxon>
        <taxon>Actinomycetes</taxon>
        <taxon>Kineosporiales</taxon>
        <taxon>Kineosporiaceae</taxon>
        <taxon>Spongisporangium</taxon>
    </lineage>
</organism>
<dbReference type="InterPro" id="IPR036736">
    <property type="entry name" value="ACP-like_sf"/>
</dbReference>
<dbReference type="Gene3D" id="3.30.70.3290">
    <property type="match status" value="1"/>
</dbReference>
<keyword evidence="10" id="KW-1185">Reference proteome</keyword>
<dbReference type="InterPro" id="IPR050091">
    <property type="entry name" value="PKS_NRPS_Biosynth_Enz"/>
</dbReference>
<dbReference type="Gene3D" id="3.10.129.110">
    <property type="entry name" value="Polyketide synthase dehydratase"/>
    <property type="match status" value="1"/>
</dbReference>
<feature type="domain" description="Carrier" evidence="6">
    <location>
        <begin position="1770"/>
        <end position="1844"/>
    </location>
</feature>
<dbReference type="Pfam" id="PF00698">
    <property type="entry name" value="Acyl_transf_1"/>
    <property type="match status" value="1"/>
</dbReference>
<dbReference type="InterPro" id="IPR049552">
    <property type="entry name" value="PKS_DH_N"/>
</dbReference>
<dbReference type="InterPro" id="IPR014030">
    <property type="entry name" value="Ketoacyl_synth_N"/>
</dbReference>
<feature type="domain" description="PKS/mFAS DH" evidence="8">
    <location>
        <begin position="1014"/>
        <end position="1319"/>
    </location>
</feature>
<dbReference type="Gene3D" id="3.40.366.10">
    <property type="entry name" value="Malonyl-Coenzyme A Acyl Carrier Protein, domain 2"/>
    <property type="match status" value="1"/>
</dbReference>
<evidence type="ECO:0000256" key="4">
    <source>
        <dbReference type="PROSITE-ProRule" id="PRU01363"/>
    </source>
</evidence>
<dbReference type="SUPFAM" id="SSF53474">
    <property type="entry name" value="alpha/beta-Hydrolases"/>
    <property type="match status" value="1"/>
</dbReference>
<dbReference type="Gene3D" id="1.10.1200.10">
    <property type="entry name" value="ACP-like"/>
    <property type="match status" value="2"/>
</dbReference>
<feature type="region of interest" description="N-terminal hotdog fold" evidence="4">
    <location>
        <begin position="1014"/>
        <end position="1143"/>
    </location>
</feature>
<evidence type="ECO:0000256" key="2">
    <source>
        <dbReference type="ARBA" id="ARBA00022553"/>
    </source>
</evidence>
<dbReference type="InterPro" id="IPR001227">
    <property type="entry name" value="Ac_transferase_dom_sf"/>
</dbReference>
<dbReference type="SMART" id="SM00825">
    <property type="entry name" value="PKS_KS"/>
    <property type="match status" value="1"/>
</dbReference>
<dbReference type="InterPro" id="IPR049551">
    <property type="entry name" value="PKS_DH_C"/>
</dbReference>
<dbReference type="SMART" id="SM00823">
    <property type="entry name" value="PKS_PP"/>
    <property type="match status" value="2"/>
</dbReference>
<keyword evidence="2" id="KW-0597">Phosphoprotein</keyword>
<evidence type="ECO:0000313" key="9">
    <source>
        <dbReference type="EMBL" id="MFI7586202.1"/>
    </source>
</evidence>
<dbReference type="InterPro" id="IPR020841">
    <property type="entry name" value="PKS_Beta-ketoAc_synthase_dom"/>
</dbReference>
<accession>A0ABW8AKN7</accession>
<dbReference type="PROSITE" id="PS52004">
    <property type="entry name" value="KS3_2"/>
    <property type="match status" value="1"/>
</dbReference>
<dbReference type="InterPro" id="IPR014031">
    <property type="entry name" value="Ketoacyl_synth_C"/>
</dbReference>
<protein>
    <submittedName>
        <fullName evidence="9">Beta-ketoacyl synthase N-terminal-like domain-containing protein</fullName>
    </submittedName>
</protein>
<dbReference type="InterPro" id="IPR001031">
    <property type="entry name" value="Thioesterase"/>
</dbReference>
<dbReference type="InterPro" id="IPR057326">
    <property type="entry name" value="KR_dom"/>
</dbReference>
<dbReference type="SUPFAM" id="SSF47336">
    <property type="entry name" value="ACP-like"/>
    <property type="match status" value="2"/>
</dbReference>
<sequence length="2224" mass="233376">MSGARTEAELLRWLRDAVADLLDLDASEIDPERPLTELGISSRDAVGLVGELEDYLDRDLDATLVWQTPTILDLARLLASGAELPAAPTAPAAAAPQPAPAVPHEPADGPEPIALIGLGVRLPGGATGPDGFWDLLREGRDAVGTVPDDRWADFTSPSPAAQQALATVNRTGGFLADVAGFDAEYFSIYPREAALMDPQQRMLLEVFVEAVEHAGLDLENLRGSDTGVYVGMSTNEYAFLAGADLAAVDAYMAAGSAFSIAANRISYLFDLRGPSMTLDTACSSSLVAMHNAVRAIRDGDIDTAFVAGVNLLLAPATTMTFGQAGALAEERGCKPFSDDADGIARAEGAGVVVLKKLSRALADGDRVLAVVRGTAVNQDGRSNGLTAPNPLAQEAVLRKAYADAGLPMGGVDYVEAHGTGTLLGDPIEAGALGATLGAGRTGETPLLIGSVKSNLGHPESAAGIAGVIKVVLAMQHDVIPASIKFHGPNPHIRFDDWHLQVAAEATPWPRHTGRAVAGVSGFGFGGTNAHVVLEEYVAADHGAQAAPTSPADDDSAVVVLPLSGVKPERVRDAAERLADHLENHPEQPVAAVAATLTRRRGRAAATSVLAARGRAGAVEVLRAFAAEQKPPAGTIAVRSVPRTSFLHPGTEKAVWVFSGFGQAWDGMGRALLAEEPAFAAAVDGMDAHFVEHAGFSLRSVLAGDTPMDGLAAFQITTFGVQVALAALWRSYGVEPAAVIGHSVGEVAAAVVAGGLSLADGIRIISVRSWLQEEGNRTGTGSMAVLEITVDELDALKDRFPGVVVCVYSSSTMLTVGSADAEELTRLVQYVESLNRTAWPLPVKGAGHSHMVDPYLPRFLEQLGEVQGATPTVPFISTALEDPAEVPTFDQHYWATNARQPVRFTQVVQRLAADGHAAFLEISAHPVAGHPLTQSVSELVGPGLLVLPTLRRGGDDVVTFRSSAMALHRAGLTVDVDAFVPRTEQADLPLPAWRHRRFWVEPSAPAVPTVALGEHPLLGVHVELPEGDRHVWRADIGTAALPWLSDHTVFGVPVLPAAAYAEMALAAGRDVLAAGRGPEAVVLTDLVLGAPMSLGEHTDVTTSLTVTGLGTASLEVWSRTPGSAAGSRMVRNATATVRLAAAVEAGDAAPADLLLDLSSLEQAQPVDLYAALRAAGREPGPSFLGVSEARLSEDGLATARVSLPEVTRFHAAGSGYTVHPVLLDVCLQVLAVSALAMGEQLAEAAGDDGVYLPVAIGSAHVLVAPAGDAVDGDYATARLHAEGGSTDRLTGSVRVVSPDGAHLLELRDVVLRRVGADEIAVPLPELLHDTVWTEKALAGVQRRGSWLLVEAEPGAGADLRAALEGARHRVLDPIDALRLDLGLSRLDEDDDRPAAGVVVVAPQLGDDDSAVGDEPALRAADGLAELVMAVRAAAGVRVWVVTTGGVALGDERGRPALAALRGLVRTAAQEPEAAPVTLLDVDDVASAVEELGIVVPEDGDDEITWRGGTRRVRRVLRVTPDEASWEPRAGGYLITGDLGESSVAVAEWLTGRLQSGSGAGAVPARVLLSGVEVSDVDVLPAVEQLAARAGVGVTVEVLPVDRLDAETVKRQIAAVTTGDVPLRGVLQLPSSSVEDADVLPIAWLLHEAATDGDLDVWALAADASALFGQAGGARAAVRAGWLEALAAWRRAQGLTGSVVRWGEAVTAEQFGQALALLPAGGADLGVARTPAALPGVGYFHELVRSAALDGGDDGWPGPERLRALPPAVARQLLSDRLRSRVAILMGYRPDDVDPNVPLSALGVDSLVALRAKNAVEADVAVTLPVRLLLQGASLADLEQHLATELGFGDVAAAAGPRATKGIEPRDGVERWLVSTWQVATGVRPGGVNLPLAELGDEVAANKAVDAILERLNAAAEASRQVVPTREQLLSAATLAEQSELVRPIIEGSGAADGPLRILAPGELGHRPLFLFHPAGGATVVYHPLVSQLGEDVPVYGFDRLDGLVDIDEKVTTYMELIRQLQPEGPYRMGGWSFGGALAYRTAQRLRAEGDEVEVLFMIDTIMPQDTGQSETEMLKERFGRFLAHLTNTYGVTLDVDLDELVAKPEQEQIDTLMDLFVATGANLSPALLKHQRTSYEDARIAERYTPEAYGAGRVVLYRSTDRGQMTTIDPRYARIEDTLGWEEFCDDLEVVLVPGTHTSIIDRPQVDVMAAHMSRALSEVVSNVR</sequence>
<dbReference type="InterPro" id="IPR049900">
    <property type="entry name" value="PKS_mFAS_DH"/>
</dbReference>
<dbReference type="PROSITE" id="PS00606">
    <property type="entry name" value="KS3_1"/>
    <property type="match status" value="1"/>
</dbReference>
<dbReference type="PANTHER" id="PTHR43775:SF37">
    <property type="entry name" value="SI:DKEY-61P9.11"/>
    <property type="match status" value="1"/>
</dbReference>
<dbReference type="SMART" id="SM00827">
    <property type="entry name" value="PKS_AT"/>
    <property type="match status" value="1"/>
</dbReference>
<evidence type="ECO:0000256" key="1">
    <source>
        <dbReference type="ARBA" id="ARBA00022450"/>
    </source>
</evidence>
<feature type="region of interest" description="C-terminal hotdog fold" evidence="4">
    <location>
        <begin position="1159"/>
        <end position="1319"/>
    </location>
</feature>
<dbReference type="InterPro" id="IPR032821">
    <property type="entry name" value="PKS_assoc"/>
</dbReference>
<gene>
    <name evidence="9" type="ORF">ACIB24_03915</name>
</gene>
<dbReference type="PROSITE" id="PS50075">
    <property type="entry name" value="CARRIER"/>
    <property type="match status" value="2"/>
</dbReference>
<feature type="domain" description="Ketosynthase family 3 (KS3)" evidence="7">
    <location>
        <begin position="110"/>
        <end position="535"/>
    </location>
</feature>
<dbReference type="CDD" id="cd00833">
    <property type="entry name" value="PKS"/>
    <property type="match status" value="1"/>
</dbReference>
<reference evidence="9 10" key="1">
    <citation type="submission" date="2024-10" db="EMBL/GenBank/DDBJ databases">
        <title>The Natural Products Discovery Center: Release of the First 8490 Sequenced Strains for Exploring Actinobacteria Biosynthetic Diversity.</title>
        <authorList>
            <person name="Kalkreuter E."/>
            <person name="Kautsar S.A."/>
            <person name="Yang D."/>
            <person name="Bader C.D."/>
            <person name="Teijaro C.N."/>
            <person name="Fluegel L."/>
            <person name="Davis C.M."/>
            <person name="Simpson J.R."/>
            <person name="Lauterbach L."/>
            <person name="Steele A.D."/>
            <person name="Gui C."/>
            <person name="Meng S."/>
            <person name="Li G."/>
            <person name="Viehrig K."/>
            <person name="Ye F."/>
            <person name="Su P."/>
            <person name="Kiefer A.F."/>
            <person name="Nichols A."/>
            <person name="Cepeda A.J."/>
            <person name="Yan W."/>
            <person name="Fan B."/>
            <person name="Jiang Y."/>
            <person name="Adhikari A."/>
            <person name="Zheng C.-J."/>
            <person name="Schuster L."/>
            <person name="Cowan T.M."/>
            <person name="Smanski M.J."/>
            <person name="Chevrette M.G."/>
            <person name="De Carvalho L.P.S."/>
            <person name="Shen B."/>
        </authorList>
    </citation>
    <scope>NUCLEOTIDE SEQUENCE [LARGE SCALE GENOMIC DNA]</scope>
    <source>
        <strain evidence="9 10">NPDC049639</strain>
    </source>
</reference>
<dbReference type="InterPro" id="IPR009081">
    <property type="entry name" value="PP-bd_ACP"/>
</dbReference>
<dbReference type="EMBL" id="JBITLV010000001">
    <property type="protein sequence ID" value="MFI7586202.1"/>
    <property type="molecule type" value="Genomic_DNA"/>
</dbReference>
<name>A0ABW8AKN7_9ACTN</name>
<evidence type="ECO:0000259" key="6">
    <source>
        <dbReference type="PROSITE" id="PS50075"/>
    </source>
</evidence>
<keyword evidence="3" id="KW-0808">Transferase</keyword>
<feature type="region of interest" description="Disordered" evidence="5">
    <location>
        <begin position="89"/>
        <end position="110"/>
    </location>
</feature>
<proteinExistence type="predicted"/>
<dbReference type="InterPro" id="IPR016035">
    <property type="entry name" value="Acyl_Trfase/lysoPLipase"/>
</dbReference>
<dbReference type="Pfam" id="PF00550">
    <property type="entry name" value="PP-binding"/>
    <property type="match status" value="2"/>
</dbReference>
<evidence type="ECO:0000259" key="7">
    <source>
        <dbReference type="PROSITE" id="PS52004"/>
    </source>
</evidence>
<dbReference type="PROSITE" id="PS52019">
    <property type="entry name" value="PKS_MFAS_DH"/>
    <property type="match status" value="1"/>
</dbReference>
<feature type="active site" description="Proton acceptor; for dehydratase activity" evidence="4">
    <location>
        <position position="1046"/>
    </location>
</feature>
<dbReference type="SUPFAM" id="SSF52151">
    <property type="entry name" value="FabD/lysophospholipase-like"/>
    <property type="match status" value="1"/>
</dbReference>
<feature type="active site" description="Proton donor; for dehydratase activity" evidence="4">
    <location>
        <position position="1223"/>
    </location>
</feature>
<dbReference type="Pfam" id="PF02801">
    <property type="entry name" value="Ketoacyl-synt_C"/>
    <property type="match status" value="1"/>
</dbReference>
<dbReference type="Pfam" id="PF00109">
    <property type="entry name" value="ketoacyl-synt"/>
    <property type="match status" value="1"/>
</dbReference>
<feature type="domain" description="Carrier" evidence="6">
    <location>
        <begin position="5"/>
        <end position="82"/>
    </location>
</feature>
<dbReference type="SMART" id="SM00826">
    <property type="entry name" value="PKS_DH"/>
    <property type="match status" value="1"/>
</dbReference>
<dbReference type="InterPro" id="IPR020806">
    <property type="entry name" value="PKS_PP-bd"/>
</dbReference>
<dbReference type="InterPro" id="IPR036291">
    <property type="entry name" value="NAD(P)-bd_dom_sf"/>
</dbReference>
<dbReference type="InterPro" id="IPR018201">
    <property type="entry name" value="Ketoacyl_synth_AS"/>
</dbReference>
<dbReference type="Gene3D" id="3.40.50.720">
    <property type="entry name" value="NAD(P)-binding Rossmann-like Domain"/>
    <property type="match status" value="1"/>
</dbReference>